<evidence type="ECO:0000256" key="4">
    <source>
        <dbReference type="ARBA" id="ARBA00022692"/>
    </source>
</evidence>
<keyword evidence="3" id="KW-1003">Cell membrane</keyword>
<keyword evidence="5 7" id="KW-1133">Transmembrane helix</keyword>
<evidence type="ECO:0000256" key="7">
    <source>
        <dbReference type="SAM" id="Phobius"/>
    </source>
</evidence>
<feature type="transmembrane region" description="Helical" evidence="7">
    <location>
        <begin position="58"/>
        <end position="75"/>
    </location>
</feature>
<comment type="similarity">
    <text evidence="2">Belongs to the UPF0702 family.</text>
</comment>
<evidence type="ECO:0000256" key="5">
    <source>
        <dbReference type="ARBA" id="ARBA00022989"/>
    </source>
</evidence>
<keyword evidence="6 7" id="KW-0472">Membrane</keyword>
<dbReference type="InterPro" id="IPR007353">
    <property type="entry name" value="DUF421"/>
</dbReference>
<protein>
    <recommendedName>
        <fullName evidence="12">DUF421 domain-containing protein</fullName>
    </recommendedName>
</protein>
<name>A0A1H7T331_9SPHI</name>
<dbReference type="Pfam" id="PF04239">
    <property type="entry name" value="DUF421"/>
    <property type="match status" value="1"/>
</dbReference>
<dbReference type="GO" id="GO:0005886">
    <property type="term" value="C:plasma membrane"/>
    <property type="evidence" value="ECO:0007669"/>
    <property type="project" value="UniProtKB-SubCell"/>
</dbReference>
<dbReference type="Proteomes" id="UP000198916">
    <property type="component" value="Unassembled WGS sequence"/>
</dbReference>
<dbReference type="Pfam" id="PF20730">
    <property type="entry name" value="YetF_N"/>
    <property type="match status" value="1"/>
</dbReference>
<keyword evidence="4 7" id="KW-0812">Transmembrane</keyword>
<evidence type="ECO:0000313" key="11">
    <source>
        <dbReference type="Proteomes" id="UP000198916"/>
    </source>
</evidence>
<sequence>MELFLRGVAVYLFLLALFRVLGKRSLAETTTFDFVLLLIVGEATQQALLGNDFSVTNALVLITVLMGIDMVFVKLKGRYKKLDRLLEGTPLILVDHGKPLKGRMKEARVDTEDIMEAARLTHGLEQMNQIKYAVLERDGQISIIPLAEGKTGE</sequence>
<evidence type="ECO:0000256" key="1">
    <source>
        <dbReference type="ARBA" id="ARBA00004651"/>
    </source>
</evidence>
<keyword evidence="11" id="KW-1185">Reference proteome</keyword>
<dbReference type="OrthoDB" id="9778331at2"/>
<accession>A0A1H7T331</accession>
<proteinExistence type="inferred from homology"/>
<evidence type="ECO:0000313" key="10">
    <source>
        <dbReference type="EMBL" id="SEL78899.1"/>
    </source>
</evidence>
<dbReference type="PANTHER" id="PTHR34582">
    <property type="entry name" value="UPF0702 TRANSMEMBRANE PROTEIN YCAP"/>
    <property type="match status" value="1"/>
</dbReference>
<dbReference type="STRING" id="332977.SAMN05421740_11043"/>
<organism evidence="10 11">
    <name type="scientific">Parapedobacter koreensis</name>
    <dbReference type="NCBI Taxonomy" id="332977"/>
    <lineage>
        <taxon>Bacteria</taxon>
        <taxon>Pseudomonadati</taxon>
        <taxon>Bacteroidota</taxon>
        <taxon>Sphingobacteriia</taxon>
        <taxon>Sphingobacteriales</taxon>
        <taxon>Sphingobacteriaceae</taxon>
        <taxon>Parapedobacter</taxon>
    </lineage>
</organism>
<evidence type="ECO:0000259" key="8">
    <source>
        <dbReference type="Pfam" id="PF04239"/>
    </source>
</evidence>
<dbReference type="AlphaFoldDB" id="A0A1H7T331"/>
<evidence type="ECO:0008006" key="12">
    <source>
        <dbReference type="Google" id="ProtNLM"/>
    </source>
</evidence>
<dbReference type="InterPro" id="IPR023090">
    <property type="entry name" value="UPF0702_alpha/beta_dom_sf"/>
</dbReference>
<evidence type="ECO:0000256" key="2">
    <source>
        <dbReference type="ARBA" id="ARBA00006448"/>
    </source>
</evidence>
<dbReference type="EMBL" id="FNZR01000010">
    <property type="protein sequence ID" value="SEL78899.1"/>
    <property type="molecule type" value="Genomic_DNA"/>
</dbReference>
<feature type="domain" description="YetF-like N-terminal transmembrane" evidence="9">
    <location>
        <begin position="11"/>
        <end position="69"/>
    </location>
</feature>
<evidence type="ECO:0000259" key="9">
    <source>
        <dbReference type="Pfam" id="PF20730"/>
    </source>
</evidence>
<evidence type="ECO:0000256" key="6">
    <source>
        <dbReference type="ARBA" id="ARBA00023136"/>
    </source>
</evidence>
<comment type="subcellular location">
    <subcellularLocation>
        <location evidence="1">Cell membrane</location>
        <topology evidence="1">Multi-pass membrane protein</topology>
    </subcellularLocation>
</comment>
<dbReference type="PANTHER" id="PTHR34582:SF6">
    <property type="entry name" value="UPF0702 TRANSMEMBRANE PROTEIN YCAP"/>
    <property type="match status" value="1"/>
</dbReference>
<dbReference type="Gene3D" id="3.30.240.20">
    <property type="entry name" value="bsu07140 like domains"/>
    <property type="match status" value="1"/>
</dbReference>
<gene>
    <name evidence="10" type="ORF">SAMN05421740_11043</name>
</gene>
<reference evidence="11" key="1">
    <citation type="submission" date="2016-10" db="EMBL/GenBank/DDBJ databases">
        <authorList>
            <person name="Varghese N."/>
            <person name="Submissions S."/>
        </authorList>
    </citation>
    <scope>NUCLEOTIDE SEQUENCE [LARGE SCALE GENOMIC DNA]</scope>
    <source>
        <strain evidence="11">Jip14</strain>
    </source>
</reference>
<evidence type="ECO:0000256" key="3">
    <source>
        <dbReference type="ARBA" id="ARBA00022475"/>
    </source>
</evidence>
<feature type="domain" description="YetF C-terminal" evidence="8">
    <location>
        <begin position="79"/>
        <end position="148"/>
    </location>
</feature>
<dbReference type="InterPro" id="IPR048454">
    <property type="entry name" value="YetF_N"/>
</dbReference>
<dbReference type="RefSeq" id="WP_090608248.1">
    <property type="nucleotide sequence ID" value="NZ_FNZR01000010.1"/>
</dbReference>